<reference evidence="1 2" key="1">
    <citation type="submission" date="2016-10" db="EMBL/GenBank/DDBJ databases">
        <authorList>
            <person name="de Groot N.N."/>
        </authorList>
    </citation>
    <scope>NUCLEOTIDE SEQUENCE [LARGE SCALE GENOMIC DNA]</scope>
    <source>
        <strain evidence="1 2">CPCC 202699</strain>
    </source>
</reference>
<dbReference type="EMBL" id="FNON01000006">
    <property type="protein sequence ID" value="SDY71985.1"/>
    <property type="molecule type" value="Genomic_DNA"/>
</dbReference>
<organism evidence="1 2">
    <name type="scientific">Amycolatopsis xylanica</name>
    <dbReference type="NCBI Taxonomy" id="589385"/>
    <lineage>
        <taxon>Bacteria</taxon>
        <taxon>Bacillati</taxon>
        <taxon>Actinomycetota</taxon>
        <taxon>Actinomycetes</taxon>
        <taxon>Pseudonocardiales</taxon>
        <taxon>Pseudonocardiaceae</taxon>
        <taxon>Amycolatopsis</taxon>
    </lineage>
</organism>
<dbReference type="AlphaFoldDB" id="A0A1H3M7H7"/>
<sequence>MAGARTGLGKVTVSVLLSFDGELVAIWHGGRDRPDPLDTLLKGLFVSGLDTAAPVVRAGTGTRFRQTDLDFRPPDTKVSIGRCEVDSSAHGLELKGVLGYRLEVTATWNGRVQRENPASAEQWAQFFGDPLASLGGLVMGRFPVELMTR</sequence>
<accession>A0A1H3M7H7</accession>
<dbReference type="STRING" id="589385.SAMN05421504_106504"/>
<dbReference type="RefSeq" id="WP_091294067.1">
    <property type="nucleotide sequence ID" value="NZ_FNON01000006.1"/>
</dbReference>
<evidence type="ECO:0000313" key="1">
    <source>
        <dbReference type="EMBL" id="SDY71985.1"/>
    </source>
</evidence>
<evidence type="ECO:0000313" key="2">
    <source>
        <dbReference type="Proteomes" id="UP000199515"/>
    </source>
</evidence>
<dbReference type="Proteomes" id="UP000199515">
    <property type="component" value="Unassembled WGS sequence"/>
</dbReference>
<keyword evidence="2" id="KW-1185">Reference proteome</keyword>
<gene>
    <name evidence="1" type="ORF">SAMN05421504_106504</name>
</gene>
<protein>
    <submittedName>
        <fullName evidence="1">Uncharacterized protein</fullName>
    </submittedName>
</protein>
<dbReference type="OrthoDB" id="3632803at2"/>
<proteinExistence type="predicted"/>
<name>A0A1H3M7H7_9PSEU</name>